<feature type="signal peptide" evidence="1">
    <location>
        <begin position="1"/>
        <end position="22"/>
    </location>
</feature>
<accession>A0A0S4TMX7</accession>
<dbReference type="EMBL" id="LN899819">
    <property type="protein sequence ID" value="CUV11435.1"/>
    <property type="molecule type" value="Genomic_DNA"/>
</dbReference>
<name>A0A0S4TMX7_RALSL</name>
<dbReference type="SUPFAM" id="SSF52833">
    <property type="entry name" value="Thioredoxin-like"/>
    <property type="match status" value="1"/>
</dbReference>
<dbReference type="InterPro" id="IPR036249">
    <property type="entry name" value="Thioredoxin-like_sf"/>
</dbReference>
<gene>
    <name evidence="2" type="ORF">RUN39_v1_140007</name>
</gene>
<organism evidence="2">
    <name type="scientific">Ralstonia solanacearum</name>
    <name type="common">Pseudomonas solanacearum</name>
    <dbReference type="NCBI Taxonomy" id="305"/>
    <lineage>
        <taxon>Bacteria</taxon>
        <taxon>Pseudomonadati</taxon>
        <taxon>Pseudomonadota</taxon>
        <taxon>Betaproteobacteria</taxon>
        <taxon>Burkholderiales</taxon>
        <taxon>Burkholderiaceae</taxon>
        <taxon>Ralstonia</taxon>
        <taxon>Ralstonia solanacearum species complex</taxon>
    </lineage>
</organism>
<protein>
    <submittedName>
        <fullName evidence="2">Putative signal peptide protein</fullName>
    </submittedName>
</protein>
<keyword evidence="1" id="KW-0732">Signal</keyword>
<dbReference type="AlphaFoldDB" id="A0A0S4TMX7"/>
<feature type="chain" id="PRO_5006628003" evidence="1">
    <location>
        <begin position="23"/>
        <end position="97"/>
    </location>
</feature>
<evidence type="ECO:0000256" key="1">
    <source>
        <dbReference type="SAM" id="SignalP"/>
    </source>
</evidence>
<dbReference type="Gene3D" id="3.40.30.10">
    <property type="entry name" value="Glutaredoxin"/>
    <property type="match status" value="1"/>
</dbReference>
<sequence length="97" mass="10750">MSRWKVVAMGLALSAAVLAAHADGVLRFQPLRAGDVPALLRTPRPRPLIVDLWALDCSYCRENIARIAEWRRAGRQRVDVVMVAMDGPEQAAMLNRA</sequence>
<reference evidence="2" key="1">
    <citation type="submission" date="2015-10" db="EMBL/GenBank/DDBJ databases">
        <authorList>
            <person name="Gilbert D.G."/>
        </authorList>
    </citation>
    <scope>NUCLEOTIDE SEQUENCE</scope>
    <source>
        <strain evidence="2">Phyl III-seqv23</strain>
    </source>
</reference>
<evidence type="ECO:0000313" key="2">
    <source>
        <dbReference type="EMBL" id="CUV11435.1"/>
    </source>
</evidence>
<proteinExistence type="predicted"/>